<dbReference type="PANTHER" id="PTHR34222:SF79">
    <property type="entry name" value="RETROVIRUS-RELATED POL POLYPROTEIN FROM TRANSPOSON TNT 1-94"/>
    <property type="match status" value="1"/>
</dbReference>
<proteinExistence type="predicted"/>
<protein>
    <submittedName>
        <fullName evidence="2">Uncharacterized protein</fullName>
    </submittedName>
</protein>
<dbReference type="PANTHER" id="PTHR34222">
    <property type="entry name" value="GAG_PRE-INTEGRS DOMAIN-CONTAINING PROTEIN"/>
    <property type="match status" value="1"/>
</dbReference>
<dbReference type="Proteomes" id="UP001054821">
    <property type="component" value="Chromosome 3"/>
</dbReference>
<feature type="compositionally biased region" description="Low complexity" evidence="1">
    <location>
        <begin position="73"/>
        <end position="99"/>
    </location>
</feature>
<evidence type="ECO:0000313" key="2">
    <source>
        <dbReference type="EMBL" id="KAI5337538.1"/>
    </source>
</evidence>
<dbReference type="EMBL" id="JAJFAZ020000003">
    <property type="protein sequence ID" value="KAI5337538.1"/>
    <property type="molecule type" value="Genomic_DNA"/>
</dbReference>
<feature type="compositionally biased region" description="Low complexity" evidence="1">
    <location>
        <begin position="11"/>
        <end position="29"/>
    </location>
</feature>
<accession>A0AAD4ZA58</accession>
<organism evidence="2 3">
    <name type="scientific">Prunus dulcis</name>
    <name type="common">Almond</name>
    <name type="synonym">Amygdalus dulcis</name>
    <dbReference type="NCBI Taxonomy" id="3755"/>
    <lineage>
        <taxon>Eukaryota</taxon>
        <taxon>Viridiplantae</taxon>
        <taxon>Streptophyta</taxon>
        <taxon>Embryophyta</taxon>
        <taxon>Tracheophyta</taxon>
        <taxon>Spermatophyta</taxon>
        <taxon>Magnoliopsida</taxon>
        <taxon>eudicotyledons</taxon>
        <taxon>Gunneridae</taxon>
        <taxon>Pentapetalae</taxon>
        <taxon>rosids</taxon>
        <taxon>fabids</taxon>
        <taxon>Rosales</taxon>
        <taxon>Rosaceae</taxon>
        <taxon>Amygdaloideae</taxon>
        <taxon>Amygdaleae</taxon>
        <taxon>Prunus</taxon>
    </lineage>
</organism>
<comment type="caution">
    <text evidence="2">The sequence shown here is derived from an EMBL/GenBank/DDBJ whole genome shotgun (WGS) entry which is preliminary data.</text>
</comment>
<evidence type="ECO:0000256" key="1">
    <source>
        <dbReference type="SAM" id="MobiDB-lite"/>
    </source>
</evidence>
<keyword evidence="3" id="KW-1185">Reference proteome</keyword>
<evidence type="ECO:0000313" key="3">
    <source>
        <dbReference type="Proteomes" id="UP001054821"/>
    </source>
</evidence>
<sequence length="111" mass="11870">MTNTPDTVVLATQPPTSTTSASQTQVTSSRPERKCTHCGGSKHTRDGCYKLIGYPDRWDHSKAPHKNRGKSLDTSSDSASVSPAVPTAPAPVSASVATTGDPQQQDDRLWY</sequence>
<name>A0AAD4ZA58_PRUDU</name>
<feature type="region of interest" description="Disordered" evidence="1">
    <location>
        <begin position="1"/>
        <end position="111"/>
    </location>
</feature>
<gene>
    <name evidence="2" type="ORF">L3X38_016809</name>
</gene>
<reference evidence="2 3" key="1">
    <citation type="journal article" date="2022" name="G3 (Bethesda)">
        <title>Whole-genome sequence and methylome profiling of the almond [Prunus dulcis (Mill.) D.A. Webb] cultivar 'Nonpareil'.</title>
        <authorList>
            <person name="D'Amico-Willman K.M."/>
            <person name="Ouma W.Z."/>
            <person name="Meulia T."/>
            <person name="Sideli G.M."/>
            <person name="Gradziel T.M."/>
            <person name="Fresnedo-Ramirez J."/>
        </authorList>
    </citation>
    <scope>NUCLEOTIDE SEQUENCE [LARGE SCALE GENOMIC DNA]</scope>
    <source>
        <strain evidence="2">Clone GOH B32 T37-40</strain>
    </source>
</reference>
<dbReference type="AlphaFoldDB" id="A0AAD4ZA58"/>